<dbReference type="InterPro" id="IPR029044">
    <property type="entry name" value="Nucleotide-diphossugar_trans"/>
</dbReference>
<name>A0AAD5X4S6_9FUNG</name>
<reference evidence="2" key="1">
    <citation type="submission" date="2020-05" db="EMBL/GenBank/DDBJ databases">
        <title>Phylogenomic resolution of chytrid fungi.</title>
        <authorList>
            <person name="Stajich J.E."/>
            <person name="Amses K."/>
            <person name="Simmons R."/>
            <person name="Seto K."/>
            <person name="Myers J."/>
            <person name="Bonds A."/>
            <person name="Quandt C.A."/>
            <person name="Barry K."/>
            <person name="Liu P."/>
            <person name="Grigoriev I."/>
            <person name="Longcore J.E."/>
            <person name="James T.Y."/>
        </authorList>
    </citation>
    <scope>NUCLEOTIDE SEQUENCE</scope>
    <source>
        <strain evidence="2">JEL0318</strain>
    </source>
</reference>
<dbReference type="PANTHER" id="PTHR42883">
    <property type="entry name" value="GLUCOSE-1-PHOSPHATE THYMIDYLTRANSFERASE"/>
    <property type="match status" value="1"/>
</dbReference>
<accession>A0AAD5X4S6</accession>
<dbReference type="PANTHER" id="PTHR42883:SF2">
    <property type="entry name" value="THYMIDYLYLTRANSFERASE"/>
    <property type="match status" value="1"/>
</dbReference>
<keyword evidence="3" id="KW-1185">Reference proteome</keyword>
<evidence type="ECO:0000313" key="3">
    <source>
        <dbReference type="Proteomes" id="UP001212841"/>
    </source>
</evidence>
<dbReference type="SUPFAM" id="SSF53448">
    <property type="entry name" value="Nucleotide-diphospho-sugar transferases"/>
    <property type="match status" value="1"/>
</dbReference>
<evidence type="ECO:0000259" key="1">
    <source>
        <dbReference type="Pfam" id="PF00483"/>
    </source>
</evidence>
<feature type="domain" description="Nucleotidyl transferase" evidence="1">
    <location>
        <begin position="38"/>
        <end position="275"/>
    </location>
</feature>
<proteinExistence type="predicted"/>
<dbReference type="AlphaFoldDB" id="A0AAD5X4S6"/>
<dbReference type="InterPro" id="IPR005835">
    <property type="entry name" value="NTP_transferase_dom"/>
</dbReference>
<dbReference type="Gene3D" id="3.90.550.10">
    <property type="entry name" value="Spore Coat Polysaccharide Biosynthesis Protein SpsA, Chain A"/>
    <property type="match status" value="1"/>
</dbReference>
<organism evidence="2 3">
    <name type="scientific">Rhizophlyctis rosea</name>
    <dbReference type="NCBI Taxonomy" id="64517"/>
    <lineage>
        <taxon>Eukaryota</taxon>
        <taxon>Fungi</taxon>
        <taxon>Fungi incertae sedis</taxon>
        <taxon>Chytridiomycota</taxon>
        <taxon>Chytridiomycota incertae sedis</taxon>
        <taxon>Chytridiomycetes</taxon>
        <taxon>Rhizophlyctidales</taxon>
        <taxon>Rhizophlyctidaceae</taxon>
        <taxon>Rhizophlyctis</taxon>
    </lineage>
</organism>
<comment type="caution">
    <text evidence="2">The sequence shown here is derived from an EMBL/GenBank/DDBJ whole genome shotgun (WGS) entry which is preliminary data.</text>
</comment>
<dbReference type="Proteomes" id="UP001212841">
    <property type="component" value="Unassembled WGS sequence"/>
</dbReference>
<dbReference type="Pfam" id="PF00483">
    <property type="entry name" value="NTP_transferase"/>
    <property type="match status" value="1"/>
</dbReference>
<protein>
    <recommendedName>
        <fullName evidence="1">Nucleotidyl transferase domain-containing protein</fullName>
    </recommendedName>
</protein>
<sequence length="281" mass="31082">MAATIQPCNVLFLAAGYGTRLQRDIESDPSRSYIHLLSTPKALLPLSSTPLLTHWLETSKSIIPPLPRPYIITNSLHHEKFLSWAHTTSFPTTNILNNGTSTNETRSGAVADLSKAIEHFHLKEKDLLVVAGDTLFLRDFTLQTFLSTAQTTPGSLVTCYEIPTTETHKYGIIDTESPPSSSSPQRITRMLEKPQPIFTESRLASPCFYYLKSEALPLVTQFLDGRRAEGASLADIDASGKFVAWLVGRHPVYAVPVSGRLDIGGLESYIEADEYMSNRDN</sequence>
<dbReference type="EMBL" id="JADGJD010000094">
    <property type="protein sequence ID" value="KAJ3055121.1"/>
    <property type="molecule type" value="Genomic_DNA"/>
</dbReference>
<evidence type="ECO:0000313" key="2">
    <source>
        <dbReference type="EMBL" id="KAJ3055121.1"/>
    </source>
</evidence>
<gene>
    <name evidence="2" type="ORF">HK097_011434</name>
</gene>